<feature type="region of interest" description="Disordered" evidence="4">
    <location>
        <begin position="108"/>
        <end position="137"/>
    </location>
</feature>
<dbReference type="InterPro" id="IPR011047">
    <property type="entry name" value="Quinoprotein_ADH-like_sf"/>
</dbReference>
<comment type="cofactor">
    <cofactor evidence="1">
        <name>pyrroloquinoline quinone</name>
        <dbReference type="ChEBI" id="CHEBI:58442"/>
    </cofactor>
</comment>
<dbReference type="InterPro" id="IPR002372">
    <property type="entry name" value="PQQ_rpt_dom"/>
</dbReference>
<dbReference type="PANTHER" id="PTHR32303:SF4">
    <property type="entry name" value="QUINOPROTEIN GLUCOSE DEHYDROGENASE"/>
    <property type="match status" value="1"/>
</dbReference>
<gene>
    <name evidence="6" type="ORF">METZ01_LOCUS141315</name>
</gene>
<evidence type="ECO:0000256" key="4">
    <source>
        <dbReference type="SAM" id="MobiDB-lite"/>
    </source>
</evidence>
<dbReference type="PANTHER" id="PTHR32303">
    <property type="entry name" value="QUINOPROTEIN ALCOHOL DEHYDROGENASE (CYTOCHROME C)"/>
    <property type="match status" value="1"/>
</dbReference>
<dbReference type="AlphaFoldDB" id="A0A381ZHK6"/>
<sequence length="376" mass="40539">VWAPMSADPELGTVYLPVEAPLSDRYGGERPGDNLYGNALVCLDARTGEIVWYYQLIHHDIWDWDNPTAPILMDITVDGRLIKAVAQITKQAFVYTFDRVTGEPVWPIEERPVPSSDVPGERASATQPFPTKPPPFDRQGFSENDLIDFTPELRAQALDAIKIFRMGSSLYSPPSLAEDPDGTRGTLHLPSATGGANWEAASFDPETGILYVGSFTRLTVMSLTQEPDFSDIRYIAGGGAPLPLIEGLPLVKPPWGRIVAIDMNAGEHLWTIPNGPTPQRIAENPALAGLDIPATGRMTRPVVLATKTLLFTAEGWGGSPVLRAHDKLSGEVIAEIPLPGAVGGLPMTYAVDGRQFIVLSTAGEEGAELVALSLPQ</sequence>
<protein>
    <recommendedName>
        <fullName evidence="5">Pyrrolo-quinoline quinone repeat domain-containing protein</fullName>
    </recommendedName>
</protein>
<feature type="domain" description="Pyrrolo-quinoline quinone repeat" evidence="5">
    <location>
        <begin position="1"/>
        <end position="357"/>
    </location>
</feature>
<dbReference type="EMBL" id="UINC01021268">
    <property type="protein sequence ID" value="SVA88461.1"/>
    <property type="molecule type" value="Genomic_DNA"/>
</dbReference>
<dbReference type="SUPFAM" id="SSF50998">
    <property type="entry name" value="Quinoprotein alcohol dehydrogenase-like"/>
    <property type="match status" value="1"/>
</dbReference>
<dbReference type="Pfam" id="PF01011">
    <property type="entry name" value="PQQ"/>
    <property type="match status" value="1"/>
</dbReference>
<evidence type="ECO:0000259" key="5">
    <source>
        <dbReference type="Pfam" id="PF01011"/>
    </source>
</evidence>
<proteinExistence type="inferred from homology"/>
<evidence type="ECO:0000313" key="6">
    <source>
        <dbReference type="EMBL" id="SVA88461.1"/>
    </source>
</evidence>
<keyword evidence="3" id="KW-0560">Oxidoreductase</keyword>
<feature type="non-terminal residue" evidence="6">
    <location>
        <position position="1"/>
    </location>
</feature>
<accession>A0A381ZHK6</accession>
<evidence type="ECO:0000256" key="1">
    <source>
        <dbReference type="ARBA" id="ARBA00001931"/>
    </source>
</evidence>
<comment type="similarity">
    <text evidence="2">Belongs to the bacterial PQQ dehydrogenase family.</text>
</comment>
<organism evidence="6">
    <name type="scientific">marine metagenome</name>
    <dbReference type="NCBI Taxonomy" id="408172"/>
    <lineage>
        <taxon>unclassified sequences</taxon>
        <taxon>metagenomes</taxon>
        <taxon>ecological metagenomes</taxon>
    </lineage>
</organism>
<reference evidence="6" key="1">
    <citation type="submission" date="2018-05" db="EMBL/GenBank/DDBJ databases">
        <authorList>
            <person name="Lanie J.A."/>
            <person name="Ng W.-L."/>
            <person name="Kazmierczak K.M."/>
            <person name="Andrzejewski T.M."/>
            <person name="Davidsen T.M."/>
            <person name="Wayne K.J."/>
            <person name="Tettelin H."/>
            <person name="Glass J.I."/>
            <person name="Rusch D."/>
            <person name="Podicherti R."/>
            <person name="Tsui H.-C.T."/>
            <person name="Winkler M.E."/>
        </authorList>
    </citation>
    <scope>NUCLEOTIDE SEQUENCE</scope>
</reference>
<evidence type="ECO:0000256" key="2">
    <source>
        <dbReference type="ARBA" id="ARBA00008156"/>
    </source>
</evidence>
<dbReference type="GO" id="GO:0016491">
    <property type="term" value="F:oxidoreductase activity"/>
    <property type="evidence" value="ECO:0007669"/>
    <property type="project" value="UniProtKB-KW"/>
</dbReference>
<name>A0A381ZHK6_9ZZZZ</name>
<evidence type="ECO:0000256" key="3">
    <source>
        <dbReference type="ARBA" id="ARBA00023002"/>
    </source>
</evidence>
<dbReference type="Gene3D" id="2.140.10.10">
    <property type="entry name" value="Quinoprotein alcohol dehydrogenase-like superfamily"/>
    <property type="match status" value="2"/>
</dbReference>